<dbReference type="PROSITE" id="PS50995">
    <property type="entry name" value="HTH_MARR_2"/>
    <property type="match status" value="1"/>
</dbReference>
<evidence type="ECO:0000259" key="1">
    <source>
        <dbReference type="PROSITE" id="PS50995"/>
    </source>
</evidence>
<feature type="domain" description="HTH marR-type" evidence="1">
    <location>
        <begin position="1"/>
        <end position="97"/>
    </location>
</feature>
<evidence type="ECO:0000313" key="2">
    <source>
        <dbReference type="EMBL" id="MDN4609548.1"/>
    </source>
</evidence>
<dbReference type="InterPro" id="IPR036388">
    <property type="entry name" value="WH-like_DNA-bd_sf"/>
</dbReference>
<keyword evidence="3" id="KW-1185">Reference proteome</keyword>
<dbReference type="SMART" id="SM00347">
    <property type="entry name" value="HTH_MARR"/>
    <property type="match status" value="1"/>
</dbReference>
<dbReference type="SUPFAM" id="SSF46785">
    <property type="entry name" value="Winged helix' DNA-binding domain"/>
    <property type="match status" value="1"/>
</dbReference>
<dbReference type="RefSeq" id="WP_301224234.1">
    <property type="nucleotide sequence ID" value="NZ_JAROCG010000001.1"/>
</dbReference>
<comment type="caution">
    <text evidence="2">The sequence shown here is derived from an EMBL/GenBank/DDBJ whole genome shotgun (WGS) entry which is preliminary data.</text>
</comment>
<dbReference type="InterPro" id="IPR000835">
    <property type="entry name" value="HTH_MarR-typ"/>
</dbReference>
<dbReference type="Gene3D" id="1.10.10.10">
    <property type="entry name" value="Winged helix-like DNA-binding domain superfamily/Winged helix DNA-binding domain"/>
    <property type="match status" value="1"/>
</dbReference>
<organism evidence="2 3">
    <name type="scientific">Arthrobacter burdickii</name>
    <dbReference type="NCBI Taxonomy" id="3035920"/>
    <lineage>
        <taxon>Bacteria</taxon>
        <taxon>Bacillati</taxon>
        <taxon>Actinomycetota</taxon>
        <taxon>Actinomycetes</taxon>
        <taxon>Micrococcales</taxon>
        <taxon>Micrococcaceae</taxon>
        <taxon>Arthrobacter</taxon>
    </lineage>
</organism>
<dbReference type="InterPro" id="IPR036390">
    <property type="entry name" value="WH_DNA-bd_sf"/>
</dbReference>
<dbReference type="EMBL" id="JAROCG010000001">
    <property type="protein sequence ID" value="MDN4609548.1"/>
    <property type="molecule type" value="Genomic_DNA"/>
</dbReference>
<evidence type="ECO:0000313" key="3">
    <source>
        <dbReference type="Proteomes" id="UP001174209"/>
    </source>
</evidence>
<protein>
    <submittedName>
        <fullName evidence="2">MarR family transcriptional regulator</fullName>
    </submittedName>
</protein>
<accession>A0ABT8JWJ2</accession>
<reference evidence="2" key="1">
    <citation type="submission" date="2023-06" db="EMBL/GenBank/DDBJ databases">
        <title>MT1 and MT2 Draft Genomes of Novel Species.</title>
        <authorList>
            <person name="Venkateswaran K."/>
        </authorList>
    </citation>
    <scope>NUCLEOTIDE SEQUENCE</scope>
    <source>
        <strain evidence="2">IIF3SC-B10</strain>
    </source>
</reference>
<dbReference type="Proteomes" id="UP001174209">
    <property type="component" value="Unassembled WGS sequence"/>
</dbReference>
<proteinExistence type="predicted"/>
<sequence>MVTLEELVAAGPARQVDLIPRLQITGQTLGRMLRSLEERGLVSRSTGINGDGRQILVTITQQGTDLLMQAKRIEATFRALEGQPVEELRADLLTILRTRLPNH</sequence>
<dbReference type="Pfam" id="PF01047">
    <property type="entry name" value="MarR"/>
    <property type="match status" value="1"/>
</dbReference>
<gene>
    <name evidence="2" type="ORF">P5G52_01580</name>
</gene>
<name>A0ABT8JWJ2_9MICC</name>